<reference evidence="1 2" key="1">
    <citation type="submission" date="2021-05" db="EMBL/GenBank/DDBJ databases">
        <title>Molecular characterization for Shewanella algae harboring chromosomal blaOXA-55-like strains isolated from clinical and environment sample.</title>
        <authorList>
            <person name="Ohama Y."/>
            <person name="Aoki K."/>
            <person name="Harada S."/>
            <person name="Moriya K."/>
            <person name="Ishii Y."/>
            <person name="Tateda K."/>
        </authorList>
    </citation>
    <scope>NUCLEOTIDE SEQUENCE [LARGE SCALE GENOMIC DNA]</scope>
    <source>
        <strain evidence="1 2">LMG 23746</strain>
    </source>
</reference>
<keyword evidence="2" id="KW-1185">Reference proteome</keyword>
<gene>
    <name evidence="1" type="ORF">TUM4630_07000</name>
</gene>
<accession>A0ABQ4P7R3</accession>
<protein>
    <submittedName>
        <fullName evidence="1">Uncharacterized protein</fullName>
    </submittedName>
</protein>
<dbReference type="EMBL" id="BPFB01000006">
    <property type="protein sequence ID" value="GIU43517.1"/>
    <property type="molecule type" value="Genomic_DNA"/>
</dbReference>
<name>A0ABQ4P7R3_9GAMM</name>
<proteinExistence type="predicted"/>
<dbReference type="Proteomes" id="UP000761574">
    <property type="component" value="Unassembled WGS sequence"/>
</dbReference>
<evidence type="ECO:0000313" key="1">
    <source>
        <dbReference type="EMBL" id="GIU43517.1"/>
    </source>
</evidence>
<organism evidence="1 2">
    <name type="scientific">Shewanella algidipiscicola</name>
    <dbReference type="NCBI Taxonomy" id="614070"/>
    <lineage>
        <taxon>Bacteria</taxon>
        <taxon>Pseudomonadati</taxon>
        <taxon>Pseudomonadota</taxon>
        <taxon>Gammaproteobacteria</taxon>
        <taxon>Alteromonadales</taxon>
        <taxon>Shewanellaceae</taxon>
        <taxon>Shewanella</taxon>
    </lineage>
</organism>
<evidence type="ECO:0000313" key="2">
    <source>
        <dbReference type="Proteomes" id="UP000761574"/>
    </source>
</evidence>
<comment type="caution">
    <text evidence="1">The sequence shown here is derived from an EMBL/GenBank/DDBJ whole genome shotgun (WGS) entry which is preliminary data.</text>
</comment>
<sequence>MMASMAGAYRVEPLKNHNNKIFIHLTFIRAITFRENQYENDHQEVFIDDHFIPTLRFLVDGLGQ</sequence>